<dbReference type="PROSITE" id="PS50928">
    <property type="entry name" value="ABC_TM1"/>
    <property type="match status" value="1"/>
</dbReference>
<evidence type="ECO:0000256" key="6">
    <source>
        <dbReference type="ARBA" id="ARBA00023136"/>
    </source>
</evidence>
<dbReference type="InterPro" id="IPR035906">
    <property type="entry name" value="MetI-like_sf"/>
</dbReference>
<evidence type="ECO:0000256" key="5">
    <source>
        <dbReference type="ARBA" id="ARBA00022989"/>
    </source>
</evidence>
<evidence type="ECO:0000256" key="4">
    <source>
        <dbReference type="ARBA" id="ARBA00022692"/>
    </source>
</evidence>
<feature type="transmembrane region" description="Helical" evidence="7">
    <location>
        <begin position="185"/>
        <end position="210"/>
    </location>
</feature>
<keyword evidence="10" id="KW-1185">Reference proteome</keyword>
<dbReference type="InterPro" id="IPR050901">
    <property type="entry name" value="BP-dep_ABC_trans_perm"/>
</dbReference>
<feature type="domain" description="ABC transmembrane type-1" evidence="8">
    <location>
        <begin position="73"/>
        <end position="264"/>
    </location>
</feature>
<comment type="caution">
    <text evidence="9">The sequence shown here is derived from an EMBL/GenBank/DDBJ whole genome shotgun (WGS) entry which is preliminary data.</text>
</comment>
<keyword evidence="3" id="KW-1003">Cell membrane</keyword>
<organism evidence="9 10">
    <name type="scientific">Paenibacillus zeirhizosphaerae</name>
    <dbReference type="NCBI Taxonomy" id="2987519"/>
    <lineage>
        <taxon>Bacteria</taxon>
        <taxon>Bacillati</taxon>
        <taxon>Bacillota</taxon>
        <taxon>Bacilli</taxon>
        <taxon>Bacillales</taxon>
        <taxon>Paenibacillaceae</taxon>
        <taxon>Paenibacillus</taxon>
    </lineage>
</organism>
<dbReference type="Proteomes" id="UP001241848">
    <property type="component" value="Unassembled WGS sequence"/>
</dbReference>
<reference evidence="9 10" key="1">
    <citation type="submission" date="2022-10" db="EMBL/GenBank/DDBJ databases">
        <title>Paenibacillus description and whole genome data of maize root bacterial community.</title>
        <authorList>
            <person name="Marton D."/>
            <person name="Farkas M."/>
            <person name="Cserhati M."/>
        </authorList>
    </citation>
    <scope>NUCLEOTIDE SEQUENCE [LARGE SCALE GENOMIC DNA]</scope>
    <source>
        <strain evidence="9 10">P96</strain>
    </source>
</reference>
<dbReference type="InterPro" id="IPR000515">
    <property type="entry name" value="MetI-like"/>
</dbReference>
<dbReference type="Pfam" id="PF00528">
    <property type="entry name" value="BPD_transp_1"/>
    <property type="match status" value="1"/>
</dbReference>
<comment type="subcellular location">
    <subcellularLocation>
        <location evidence="1 7">Cell membrane</location>
        <topology evidence="1 7">Multi-pass membrane protein</topology>
    </subcellularLocation>
</comment>
<sequence length="279" mass="31213">MAVWVRKKMPGLIRFFALALFLLGTLVPFYWMFVTSLKTRQEIYGSTLTLWPQKLTWDNYAKTFQDSDFLQYFMNSAMVSLVSGLLVVIVSILGGYALARYQFRGKGLFLLVFLATQMIPIMVLLVPLYIVFGELNLLDKLASLIITYTAINIPFCLITMSGFFQRIPVALEEAAMVDGCSRFRTVVQIILPIMLPGIVASFVFAFTAAWNDLFFGVMFTVSEDMKTVPVGLNGFIQKFDVNWGEMSAAGMLSLIPVAILFAFVQRYIVSGLTQGAVKG</sequence>
<feature type="transmembrane region" description="Helical" evidence="7">
    <location>
        <begin position="108"/>
        <end position="132"/>
    </location>
</feature>
<protein>
    <submittedName>
        <fullName evidence="9">Carbohydrate ABC transporter permease</fullName>
    </submittedName>
</protein>
<keyword evidence="4 7" id="KW-0812">Transmembrane</keyword>
<keyword evidence="6 7" id="KW-0472">Membrane</keyword>
<keyword evidence="5 7" id="KW-1133">Transmembrane helix</keyword>
<name>A0ABT9FKS4_9BACL</name>
<feature type="transmembrane region" description="Helical" evidence="7">
    <location>
        <begin position="12"/>
        <end position="33"/>
    </location>
</feature>
<dbReference type="CDD" id="cd06261">
    <property type="entry name" value="TM_PBP2"/>
    <property type="match status" value="1"/>
</dbReference>
<evidence type="ECO:0000256" key="7">
    <source>
        <dbReference type="RuleBase" id="RU363032"/>
    </source>
</evidence>
<dbReference type="Gene3D" id="1.10.3720.10">
    <property type="entry name" value="MetI-like"/>
    <property type="match status" value="1"/>
</dbReference>
<evidence type="ECO:0000313" key="10">
    <source>
        <dbReference type="Proteomes" id="UP001241848"/>
    </source>
</evidence>
<comment type="similarity">
    <text evidence="7">Belongs to the binding-protein-dependent transport system permease family.</text>
</comment>
<gene>
    <name evidence="9" type="ORF">OIN60_00815</name>
</gene>
<dbReference type="EMBL" id="JAPCKK010000001">
    <property type="protein sequence ID" value="MDP4095333.1"/>
    <property type="molecule type" value="Genomic_DNA"/>
</dbReference>
<evidence type="ECO:0000256" key="3">
    <source>
        <dbReference type="ARBA" id="ARBA00022475"/>
    </source>
</evidence>
<keyword evidence="2 7" id="KW-0813">Transport</keyword>
<evidence type="ECO:0000259" key="8">
    <source>
        <dbReference type="PROSITE" id="PS50928"/>
    </source>
</evidence>
<dbReference type="RefSeq" id="WP_305752966.1">
    <property type="nucleotide sequence ID" value="NZ_JAPCKK010000001.1"/>
</dbReference>
<feature type="transmembrane region" description="Helical" evidence="7">
    <location>
        <begin position="144"/>
        <end position="164"/>
    </location>
</feature>
<dbReference type="PANTHER" id="PTHR32243">
    <property type="entry name" value="MALTOSE TRANSPORT SYSTEM PERMEASE-RELATED"/>
    <property type="match status" value="1"/>
</dbReference>
<dbReference type="SUPFAM" id="SSF161098">
    <property type="entry name" value="MetI-like"/>
    <property type="match status" value="1"/>
</dbReference>
<evidence type="ECO:0000313" key="9">
    <source>
        <dbReference type="EMBL" id="MDP4095333.1"/>
    </source>
</evidence>
<accession>A0ABT9FKS4</accession>
<feature type="transmembrane region" description="Helical" evidence="7">
    <location>
        <begin position="248"/>
        <end position="269"/>
    </location>
</feature>
<evidence type="ECO:0000256" key="2">
    <source>
        <dbReference type="ARBA" id="ARBA00022448"/>
    </source>
</evidence>
<dbReference type="PANTHER" id="PTHR32243:SF18">
    <property type="entry name" value="INNER MEMBRANE ABC TRANSPORTER PERMEASE PROTEIN YCJP"/>
    <property type="match status" value="1"/>
</dbReference>
<feature type="transmembrane region" description="Helical" evidence="7">
    <location>
        <begin position="72"/>
        <end position="96"/>
    </location>
</feature>
<evidence type="ECO:0000256" key="1">
    <source>
        <dbReference type="ARBA" id="ARBA00004651"/>
    </source>
</evidence>
<proteinExistence type="inferred from homology"/>